<accession>A0A174JV21</accession>
<gene>
    <name evidence="2" type="ORF">ERS852498_01077</name>
</gene>
<feature type="region of interest" description="Disordered" evidence="1">
    <location>
        <begin position="63"/>
        <end position="92"/>
    </location>
</feature>
<dbReference type="EMBL" id="CZAL01000005">
    <property type="protein sequence ID" value="CUP03614.1"/>
    <property type="molecule type" value="Genomic_DNA"/>
</dbReference>
<organism evidence="2 3">
    <name type="scientific">Fusicatenibacter saccharivorans</name>
    <dbReference type="NCBI Taxonomy" id="1150298"/>
    <lineage>
        <taxon>Bacteria</taxon>
        <taxon>Bacillati</taxon>
        <taxon>Bacillota</taxon>
        <taxon>Clostridia</taxon>
        <taxon>Lachnospirales</taxon>
        <taxon>Lachnospiraceae</taxon>
        <taxon>Fusicatenibacter</taxon>
    </lineage>
</organism>
<dbReference type="AlphaFoldDB" id="A0A174JV21"/>
<sequence length="92" mass="10285">MLKARKANRVVRIPDEKKDVYIKLGYTITDMDDNIVHEHVEPTQRLKDLEAENEALKAENAALKEKLSQNETASEPAEEKAPAKKSAKAAAK</sequence>
<protein>
    <submittedName>
        <fullName evidence="2">Uncharacterized protein</fullName>
    </submittedName>
</protein>
<dbReference type="RefSeq" id="WP_055265872.1">
    <property type="nucleotide sequence ID" value="NZ_CZAL01000005.1"/>
</dbReference>
<evidence type="ECO:0000313" key="2">
    <source>
        <dbReference type="EMBL" id="CUP03614.1"/>
    </source>
</evidence>
<proteinExistence type="predicted"/>
<evidence type="ECO:0000313" key="3">
    <source>
        <dbReference type="Proteomes" id="UP000095709"/>
    </source>
</evidence>
<evidence type="ECO:0000256" key="1">
    <source>
        <dbReference type="SAM" id="MobiDB-lite"/>
    </source>
</evidence>
<feature type="compositionally biased region" description="Basic residues" evidence="1">
    <location>
        <begin position="83"/>
        <end position="92"/>
    </location>
</feature>
<name>A0A174JV21_9FIRM</name>
<reference evidence="2 3" key="1">
    <citation type="submission" date="2015-09" db="EMBL/GenBank/DDBJ databases">
        <authorList>
            <consortium name="Pathogen Informatics"/>
        </authorList>
    </citation>
    <scope>NUCLEOTIDE SEQUENCE [LARGE SCALE GENOMIC DNA]</scope>
    <source>
        <strain evidence="2 3">2789STDY5834885</strain>
    </source>
</reference>
<dbReference type="Proteomes" id="UP000095709">
    <property type="component" value="Unassembled WGS sequence"/>
</dbReference>